<accession>A0A4C1UW05</accession>
<name>A0A4C1UW05_EUMVA</name>
<evidence type="ECO:0000256" key="1">
    <source>
        <dbReference type="SAM" id="MobiDB-lite"/>
    </source>
</evidence>
<sequence>MPELQKKKYYTYLAGSRKHPKQSIADARIGRRRGPSSFDTKPLLIGLSLRAATTGPLRQRRPLHTEAVKNRTGPGRNVRAYVPRKNTCLHNSNDENGLTPPRCSKKAMSTSLLTLHYHGTPGCEA</sequence>
<evidence type="ECO:0000313" key="3">
    <source>
        <dbReference type="Proteomes" id="UP000299102"/>
    </source>
</evidence>
<dbReference type="Proteomes" id="UP000299102">
    <property type="component" value="Unassembled WGS sequence"/>
</dbReference>
<proteinExistence type="predicted"/>
<gene>
    <name evidence="2" type="ORF">EVAR_75892_1</name>
</gene>
<feature type="region of interest" description="Disordered" evidence="1">
    <location>
        <begin position="15"/>
        <end position="37"/>
    </location>
</feature>
<dbReference type="AlphaFoldDB" id="A0A4C1UW05"/>
<organism evidence="2 3">
    <name type="scientific">Eumeta variegata</name>
    <name type="common">Bagworm moth</name>
    <name type="synonym">Eumeta japonica</name>
    <dbReference type="NCBI Taxonomy" id="151549"/>
    <lineage>
        <taxon>Eukaryota</taxon>
        <taxon>Metazoa</taxon>
        <taxon>Ecdysozoa</taxon>
        <taxon>Arthropoda</taxon>
        <taxon>Hexapoda</taxon>
        <taxon>Insecta</taxon>
        <taxon>Pterygota</taxon>
        <taxon>Neoptera</taxon>
        <taxon>Endopterygota</taxon>
        <taxon>Lepidoptera</taxon>
        <taxon>Glossata</taxon>
        <taxon>Ditrysia</taxon>
        <taxon>Tineoidea</taxon>
        <taxon>Psychidae</taxon>
        <taxon>Oiketicinae</taxon>
        <taxon>Eumeta</taxon>
    </lineage>
</organism>
<protein>
    <submittedName>
        <fullName evidence="2">Uncharacterized protein</fullName>
    </submittedName>
</protein>
<comment type="caution">
    <text evidence="2">The sequence shown here is derived from an EMBL/GenBank/DDBJ whole genome shotgun (WGS) entry which is preliminary data.</text>
</comment>
<reference evidence="2 3" key="1">
    <citation type="journal article" date="2019" name="Commun. Biol.">
        <title>The bagworm genome reveals a unique fibroin gene that provides high tensile strength.</title>
        <authorList>
            <person name="Kono N."/>
            <person name="Nakamura H."/>
            <person name="Ohtoshi R."/>
            <person name="Tomita M."/>
            <person name="Numata K."/>
            <person name="Arakawa K."/>
        </authorList>
    </citation>
    <scope>NUCLEOTIDE SEQUENCE [LARGE SCALE GENOMIC DNA]</scope>
</reference>
<keyword evidence="3" id="KW-1185">Reference proteome</keyword>
<dbReference type="EMBL" id="BGZK01000236">
    <property type="protein sequence ID" value="GBP30671.1"/>
    <property type="molecule type" value="Genomic_DNA"/>
</dbReference>
<evidence type="ECO:0000313" key="2">
    <source>
        <dbReference type="EMBL" id="GBP30671.1"/>
    </source>
</evidence>